<dbReference type="GO" id="GO:0046872">
    <property type="term" value="F:metal ion binding"/>
    <property type="evidence" value="ECO:0007669"/>
    <property type="project" value="UniProtKB-KW"/>
</dbReference>
<evidence type="ECO:0000256" key="1">
    <source>
        <dbReference type="ARBA" id="ARBA00022448"/>
    </source>
</evidence>
<evidence type="ECO:0000313" key="8">
    <source>
        <dbReference type="Proteomes" id="UP000502831"/>
    </source>
</evidence>
<keyword evidence="3" id="KW-0479">Metal-binding</keyword>
<dbReference type="SUPFAM" id="SSF54862">
    <property type="entry name" value="4Fe-4S ferredoxins"/>
    <property type="match status" value="1"/>
</dbReference>
<dbReference type="GO" id="GO:0051539">
    <property type="term" value="F:4 iron, 4 sulfur cluster binding"/>
    <property type="evidence" value="ECO:0007669"/>
    <property type="project" value="UniProtKB-KW"/>
</dbReference>
<dbReference type="PANTHER" id="PTHR42859">
    <property type="entry name" value="OXIDOREDUCTASE"/>
    <property type="match status" value="1"/>
</dbReference>
<dbReference type="PROSITE" id="PS51379">
    <property type="entry name" value="4FE4S_FER_2"/>
    <property type="match status" value="2"/>
</dbReference>
<keyword evidence="2" id="KW-0004">4Fe-4S</keyword>
<proteinExistence type="predicted"/>
<reference evidence="7 8" key="1">
    <citation type="journal article" date="2017" name="Environ. Sci. Technol.">
        <title>Organohalide Respiration with Chlorinated Ethenes under Low pH Conditions.</title>
        <authorList>
            <person name="Yang Y."/>
            <person name="Capiro N.L."/>
            <person name="Marcet T.F."/>
            <person name="Yan J."/>
            <person name="Pennell K.D."/>
            <person name="Loffler F.E."/>
        </authorList>
    </citation>
    <scope>NUCLEOTIDE SEQUENCE [LARGE SCALE GENOMIC DNA]</scope>
    <source>
        <strain evidence="7 8">ACSDCE</strain>
    </source>
</reference>
<dbReference type="EMBL" id="CP039734">
    <property type="protein sequence ID" value="QIR75301.1"/>
    <property type="molecule type" value="Genomic_DNA"/>
</dbReference>
<protein>
    <submittedName>
        <fullName evidence="7">4Fe-4S binding protein</fullName>
    </submittedName>
</protein>
<dbReference type="Proteomes" id="UP000502831">
    <property type="component" value="Chromosome"/>
</dbReference>
<sequence>MSDVVDNIFIYTDPERCMGCHSCELACAMSHSSYDFNSAVLAGVVLIPRNKVIAIKNQTTTAQCVQCEAPCLDACKSNCMTREAVGVIKIDEEKCIGCKLCFKACTYDSITMVEIPQEEPTDGKKKRKKLKAFKCDLCFDRIDVDGSLHSACVEACPTDAIIITRDNSYRIKSLSLRGY</sequence>
<name>A0A6G9VQS8_9BACT</name>
<dbReference type="Pfam" id="PF12800">
    <property type="entry name" value="Fer4_4"/>
    <property type="match status" value="1"/>
</dbReference>
<evidence type="ECO:0000256" key="3">
    <source>
        <dbReference type="ARBA" id="ARBA00022723"/>
    </source>
</evidence>
<dbReference type="InterPro" id="IPR050294">
    <property type="entry name" value="RnfB_subfamily"/>
</dbReference>
<keyword evidence="6" id="KW-0411">Iron-sulfur</keyword>
<dbReference type="Pfam" id="PF00037">
    <property type="entry name" value="Fer4"/>
    <property type="match status" value="1"/>
</dbReference>
<evidence type="ECO:0000256" key="6">
    <source>
        <dbReference type="ARBA" id="ARBA00023014"/>
    </source>
</evidence>
<keyword evidence="1" id="KW-0813">Transport</keyword>
<evidence type="ECO:0000256" key="5">
    <source>
        <dbReference type="ARBA" id="ARBA00023004"/>
    </source>
</evidence>
<evidence type="ECO:0000256" key="2">
    <source>
        <dbReference type="ARBA" id="ARBA00022485"/>
    </source>
</evidence>
<dbReference type="RefSeq" id="WP_167749369.1">
    <property type="nucleotide sequence ID" value="NZ_CP039734.2"/>
</dbReference>
<dbReference type="PANTHER" id="PTHR42859:SF10">
    <property type="entry name" value="DIMETHYLSULFOXIDE REDUCTASE CHAIN B"/>
    <property type="match status" value="1"/>
</dbReference>
<keyword evidence="4" id="KW-0249">Electron transport</keyword>
<dbReference type="AlphaFoldDB" id="A0A6G9VQS8"/>
<organism evidence="7 8">
    <name type="scientific">Sulfurospirillum diekertiae</name>
    <dbReference type="NCBI Taxonomy" id="1854492"/>
    <lineage>
        <taxon>Bacteria</taxon>
        <taxon>Pseudomonadati</taxon>
        <taxon>Campylobacterota</taxon>
        <taxon>Epsilonproteobacteria</taxon>
        <taxon>Campylobacterales</taxon>
        <taxon>Sulfurospirillaceae</taxon>
        <taxon>Sulfurospirillum</taxon>
    </lineage>
</organism>
<evidence type="ECO:0000256" key="4">
    <source>
        <dbReference type="ARBA" id="ARBA00022982"/>
    </source>
</evidence>
<gene>
    <name evidence="7" type="ORF">FA584_03380</name>
</gene>
<keyword evidence="5" id="KW-0408">Iron</keyword>
<accession>A0A6G9VQS8</accession>
<evidence type="ECO:0000313" key="7">
    <source>
        <dbReference type="EMBL" id="QIR75301.1"/>
    </source>
</evidence>
<dbReference type="InterPro" id="IPR017896">
    <property type="entry name" value="4Fe4S_Fe-S-bd"/>
</dbReference>
<dbReference type="Gene3D" id="3.30.70.20">
    <property type="match status" value="2"/>
</dbReference>